<reference evidence="2" key="1">
    <citation type="journal article" date="1987" name="Adv. Exp. Med. Biol.">
        <title>The complete nucleotide sequence of avian infectious bronchitis virus: analysis of the polymerase-coding region.</title>
        <authorList>
            <person name="Boursnell M.E."/>
            <person name="Brown T.D."/>
            <person name="Foulds I.J."/>
            <person name="Green P.F."/>
            <person name="Tomley F.M."/>
            <person name="Binns M.M."/>
        </authorList>
    </citation>
    <scope>NUCLEOTIDE SEQUENCE</scope>
</reference>
<evidence type="ECO:0000313" key="1">
    <source>
        <dbReference type="EMBL" id="AAA46222.1"/>
    </source>
</evidence>
<dbReference type="EMBL" id="M94356">
    <property type="protein sequence ID" value="AAA46222.1"/>
    <property type="molecule type" value="Genomic_RNA"/>
</dbReference>
<organism evidence="1">
    <name type="scientific">Infectious bronchitis virus</name>
    <dbReference type="NCBI Taxonomy" id="11120"/>
    <lineage>
        <taxon>Viruses</taxon>
        <taxon>Riboviria</taxon>
        <taxon>Orthornavirae</taxon>
        <taxon>Pisuviricota</taxon>
        <taxon>Pisoniviricetes</taxon>
        <taxon>Nidovirales</taxon>
        <taxon>Cornidovirineae</taxon>
        <taxon>Coronaviridae</taxon>
        <taxon>Orthocoronavirinae</taxon>
        <taxon>Gammacoronavirus</taxon>
        <taxon>Igacovirus</taxon>
        <taxon>Gammacoronavirus galli</taxon>
        <taxon>Avian coronavirus</taxon>
    </lineage>
</organism>
<protein>
    <submittedName>
        <fullName evidence="2">Infectious bronchitis virus genomic RNA, 5' end</fullName>
    </submittedName>
</protein>
<proteinExistence type="predicted"/>
<evidence type="ECO:0000313" key="2">
    <source>
        <dbReference type="EMBL" id="AAA85340.1"/>
    </source>
</evidence>
<accession>Q89616</accession>
<name>Q89616_9GAMC</name>
<reference evidence="1" key="2">
    <citation type="journal article" date="1987" name="J. Gen. Virol.">
        <title>Completion of the sequence of the genome of the coronavirus avian infectious bronchitis virus.</title>
        <authorList>
            <person name="Boursnell M.E."/>
            <person name="Brown T.D.K."/>
            <person name="Foulds I.J."/>
            <person name="Green P.F."/>
            <person name="Tomley F.M."/>
            <person name="Binns M.M."/>
        </authorList>
    </citation>
    <scope>NUCLEOTIDE SEQUENCE</scope>
    <source>
        <strain evidence="1">Beaudette</strain>
    </source>
</reference>
<sequence>MAPGHLSGFCY</sequence>
<dbReference type="EMBL" id="M27471">
    <property type="protein sequence ID" value="AAA85340.1"/>
    <property type="molecule type" value="Genomic_RNA"/>
</dbReference>